<dbReference type="AlphaFoldDB" id="A0A182FWF8"/>
<protein>
    <recommendedName>
        <fullName evidence="3">Rad21/Rec8-like protein N-terminal domain-containing protein</fullName>
    </recommendedName>
</protein>
<evidence type="ECO:0000313" key="2">
    <source>
        <dbReference type="Proteomes" id="UP000069272"/>
    </source>
</evidence>
<dbReference type="VEuPathDB" id="VectorBase:AALB20_027653"/>
<dbReference type="EnsemblMetazoa" id="AALB014005-RA">
    <property type="protein sequence ID" value="AALB014005-PA"/>
    <property type="gene ID" value="AALB014005"/>
</dbReference>
<sequence>MIRIASGATEIFSLQVQSLKKLVSSETGYIRSIKSADERKRKTIKVREVEVRVSRKKRKKELASTTVQNVADITLREEPCISFYDGKEMSNDSSFGSIASKEVLEILAPFPESQETNQSWITDQPTYISHQEPDGHLQSMSQMEMDETECRDHITPISNNEMVGHSQSKDDAVLPIFHHEHNEVNLDDAEFPNAKERSTLNSRKESHKPQQSAFVESYEVQDEVEHSDRKRKINSSNKISFKRYKNWLSTSVTTQRCAHPKFDVLVIKREKRDLNMLFRQPLRRSTLEHLFERNAVLERIPTVQGYTFGSRRSSTTKRQTRYNPPPLNATNFVQLQGSLDIPPTELSRDDPQPAAMEETVNGSISVSEMLSFLSSFWDEVSGPFPFENMYRHIKTKLMAASMFFIVLSLTAKGIIITMKDENGTLTYIEKGPNWRTII</sequence>
<accession>A0A182FWF8</accession>
<dbReference type="VEuPathDB" id="VectorBase:AALB014005"/>
<proteinExistence type="predicted"/>
<keyword evidence="2" id="KW-1185">Reference proteome</keyword>
<name>A0A182FWF8_ANOAL</name>
<dbReference type="Proteomes" id="UP000069272">
    <property type="component" value="Chromosome 2L"/>
</dbReference>
<reference evidence="1" key="2">
    <citation type="submission" date="2022-08" db="UniProtKB">
        <authorList>
            <consortium name="EnsemblMetazoa"/>
        </authorList>
    </citation>
    <scope>IDENTIFICATION</scope>
    <source>
        <strain evidence="1">STECLA/ALBI9_A</strain>
    </source>
</reference>
<reference evidence="1 2" key="1">
    <citation type="journal article" date="2017" name="G3 (Bethesda)">
        <title>The Physical Genome Mapping of Anopheles albimanus Corrected Scaffold Misassemblies and Identified Interarm Rearrangements in Genus Anopheles.</title>
        <authorList>
            <person name="Artemov G.N."/>
            <person name="Peery A.N."/>
            <person name="Jiang X."/>
            <person name="Tu Z."/>
            <person name="Stegniy V.N."/>
            <person name="Sharakhova M.V."/>
            <person name="Sharakhov I.V."/>
        </authorList>
    </citation>
    <scope>NUCLEOTIDE SEQUENCE [LARGE SCALE GENOMIC DNA]</scope>
    <source>
        <strain evidence="1 2">ALBI9_A</strain>
    </source>
</reference>
<evidence type="ECO:0008006" key="3">
    <source>
        <dbReference type="Google" id="ProtNLM"/>
    </source>
</evidence>
<organism evidence="1 2">
    <name type="scientific">Anopheles albimanus</name>
    <name type="common">New world malaria mosquito</name>
    <dbReference type="NCBI Taxonomy" id="7167"/>
    <lineage>
        <taxon>Eukaryota</taxon>
        <taxon>Metazoa</taxon>
        <taxon>Ecdysozoa</taxon>
        <taxon>Arthropoda</taxon>
        <taxon>Hexapoda</taxon>
        <taxon>Insecta</taxon>
        <taxon>Pterygota</taxon>
        <taxon>Neoptera</taxon>
        <taxon>Endopterygota</taxon>
        <taxon>Diptera</taxon>
        <taxon>Nematocera</taxon>
        <taxon>Culicoidea</taxon>
        <taxon>Culicidae</taxon>
        <taxon>Anophelinae</taxon>
        <taxon>Anopheles</taxon>
    </lineage>
</organism>
<evidence type="ECO:0000313" key="1">
    <source>
        <dbReference type="EnsemblMetazoa" id="AALB014005-PA"/>
    </source>
</evidence>